<dbReference type="Proteomes" id="UP001597216">
    <property type="component" value="Unassembled WGS sequence"/>
</dbReference>
<proteinExistence type="predicted"/>
<sequence length="412" mass="44990">MRARRAAGLVAILTLLLAGGAQAATPDLLLKRPMFADETGQVRPWRITDSRWGWFSPLMLATADRLERCKGADPALAAGLRMSPNRLDRTGVAAIAALRACHRGWFKKVPADALPEKVWDRLVKAEPRPDVLARAKVLAFGAAALTPDYDRTVWDWDRGAGWTSADPAAILTWGPYKATAGHGCTLQKALAALMADPQTAALVQTHFEGERATLAGLLDRAGEDWCARQPAVLKPVFDDPERRETLRVIFAQLASHAEIRAGYDAYFLGPNGYLAGRIARYYALYALAGLTPTETDFAYFLDRSLDYPPLSEALQAELAPRLKAAGPETWRARRIIAAETPFTSPGARSFQIGRDAVYWIDAVGQAGLDPLEVASWVRNSRLKASDVGLTEQPYAPPCTVVFLPACRTEARP</sequence>
<dbReference type="RefSeq" id="WP_377354211.1">
    <property type="nucleotide sequence ID" value="NZ_JBHTLQ010000039.1"/>
</dbReference>
<name>A0ABW3T554_9CAUL</name>
<evidence type="ECO:0000313" key="3">
    <source>
        <dbReference type="Proteomes" id="UP001597216"/>
    </source>
</evidence>
<evidence type="ECO:0000256" key="1">
    <source>
        <dbReference type="SAM" id="SignalP"/>
    </source>
</evidence>
<feature type="signal peptide" evidence="1">
    <location>
        <begin position="1"/>
        <end position="23"/>
    </location>
</feature>
<feature type="chain" id="PRO_5047108648" description="DUF4034 domain-containing protein" evidence="1">
    <location>
        <begin position="24"/>
        <end position="412"/>
    </location>
</feature>
<protein>
    <recommendedName>
        <fullName evidence="4">DUF4034 domain-containing protein</fullName>
    </recommendedName>
</protein>
<evidence type="ECO:0000313" key="2">
    <source>
        <dbReference type="EMBL" id="MFD1191983.1"/>
    </source>
</evidence>
<gene>
    <name evidence="2" type="ORF">ACFQ27_15435</name>
</gene>
<comment type="caution">
    <text evidence="2">The sequence shown here is derived from an EMBL/GenBank/DDBJ whole genome shotgun (WGS) entry which is preliminary data.</text>
</comment>
<keyword evidence="1" id="KW-0732">Signal</keyword>
<dbReference type="EMBL" id="JBHTLQ010000039">
    <property type="protein sequence ID" value="MFD1191983.1"/>
    <property type="molecule type" value="Genomic_DNA"/>
</dbReference>
<evidence type="ECO:0008006" key="4">
    <source>
        <dbReference type="Google" id="ProtNLM"/>
    </source>
</evidence>
<organism evidence="2 3">
    <name type="scientific">Phenylobacterium conjunctum</name>
    <dbReference type="NCBI Taxonomy" id="1298959"/>
    <lineage>
        <taxon>Bacteria</taxon>
        <taxon>Pseudomonadati</taxon>
        <taxon>Pseudomonadota</taxon>
        <taxon>Alphaproteobacteria</taxon>
        <taxon>Caulobacterales</taxon>
        <taxon>Caulobacteraceae</taxon>
        <taxon>Phenylobacterium</taxon>
    </lineage>
</organism>
<reference evidence="3" key="1">
    <citation type="journal article" date="2019" name="Int. J. Syst. Evol. Microbiol.">
        <title>The Global Catalogue of Microorganisms (GCM) 10K type strain sequencing project: providing services to taxonomists for standard genome sequencing and annotation.</title>
        <authorList>
            <consortium name="The Broad Institute Genomics Platform"/>
            <consortium name="The Broad Institute Genome Sequencing Center for Infectious Disease"/>
            <person name="Wu L."/>
            <person name="Ma J."/>
        </authorList>
    </citation>
    <scope>NUCLEOTIDE SEQUENCE [LARGE SCALE GENOMIC DNA]</scope>
    <source>
        <strain evidence="3">CCUG 55074</strain>
    </source>
</reference>
<accession>A0ABW3T554</accession>
<keyword evidence="3" id="KW-1185">Reference proteome</keyword>